<keyword evidence="2" id="KW-0804">Transcription</keyword>
<keyword evidence="1" id="KW-0805">Transcription regulation</keyword>
<dbReference type="InterPro" id="IPR007050">
    <property type="entry name" value="HTH_bacterioopsin"/>
</dbReference>
<evidence type="ECO:0000259" key="3">
    <source>
        <dbReference type="Pfam" id="PF04967"/>
    </source>
</evidence>
<dbReference type="Pfam" id="PF04967">
    <property type="entry name" value="HTH_10"/>
    <property type="match status" value="1"/>
</dbReference>
<organism evidence="4 5">
    <name type="scientific">Halocatena marina</name>
    <dbReference type="NCBI Taxonomy" id="2934937"/>
    <lineage>
        <taxon>Archaea</taxon>
        <taxon>Methanobacteriati</taxon>
        <taxon>Methanobacteriota</taxon>
        <taxon>Stenosarchaea group</taxon>
        <taxon>Halobacteria</taxon>
        <taxon>Halobacteriales</taxon>
        <taxon>Natronomonadaceae</taxon>
        <taxon>Halocatena</taxon>
    </lineage>
</organism>
<dbReference type="RefSeq" id="WP_264556278.1">
    <property type="nucleotide sequence ID" value="NZ_CP109980.1"/>
</dbReference>
<dbReference type="AlphaFoldDB" id="A0ABD5YS89"/>
<protein>
    <submittedName>
        <fullName evidence="4">Helix-turn-helix domain-containing protein</fullName>
    </submittedName>
</protein>
<gene>
    <name evidence="4" type="ORF">ACFQL7_21870</name>
</gene>
<name>A0ABD5YS89_9EURY</name>
<keyword evidence="5" id="KW-1185">Reference proteome</keyword>
<dbReference type="GeneID" id="76201868"/>
<evidence type="ECO:0000256" key="2">
    <source>
        <dbReference type="ARBA" id="ARBA00023163"/>
    </source>
</evidence>
<dbReference type="PANTHER" id="PTHR34236:SF1">
    <property type="entry name" value="DIMETHYL SULFOXIDE REDUCTASE TRANSCRIPTIONAL ACTIVATOR"/>
    <property type="match status" value="1"/>
</dbReference>
<comment type="caution">
    <text evidence="4">The sequence shown here is derived from an EMBL/GenBank/DDBJ whole genome shotgun (WGS) entry which is preliminary data.</text>
</comment>
<evidence type="ECO:0000313" key="4">
    <source>
        <dbReference type="EMBL" id="MFC7192200.1"/>
    </source>
</evidence>
<dbReference type="PANTHER" id="PTHR34236">
    <property type="entry name" value="DIMETHYL SULFOXIDE REDUCTASE TRANSCRIPTIONAL ACTIVATOR"/>
    <property type="match status" value="1"/>
</dbReference>
<evidence type="ECO:0000313" key="5">
    <source>
        <dbReference type="Proteomes" id="UP001596417"/>
    </source>
</evidence>
<reference evidence="4 5" key="1">
    <citation type="journal article" date="2019" name="Int. J. Syst. Evol. Microbiol.">
        <title>The Global Catalogue of Microorganisms (GCM) 10K type strain sequencing project: providing services to taxonomists for standard genome sequencing and annotation.</title>
        <authorList>
            <consortium name="The Broad Institute Genomics Platform"/>
            <consortium name="The Broad Institute Genome Sequencing Center for Infectious Disease"/>
            <person name="Wu L."/>
            <person name="Ma J."/>
        </authorList>
    </citation>
    <scope>NUCLEOTIDE SEQUENCE [LARGE SCALE GENOMIC DNA]</scope>
    <source>
        <strain evidence="4 5">RDMS1</strain>
    </source>
</reference>
<dbReference type="Proteomes" id="UP001596417">
    <property type="component" value="Unassembled WGS sequence"/>
</dbReference>
<accession>A0ABD5YS89</accession>
<proteinExistence type="predicted"/>
<feature type="domain" description="HTH bat-type" evidence="3">
    <location>
        <begin position="149"/>
        <end position="200"/>
    </location>
</feature>
<dbReference type="EMBL" id="JBHTAX010000004">
    <property type="protein sequence ID" value="MFC7192200.1"/>
    <property type="molecule type" value="Genomic_DNA"/>
</dbReference>
<evidence type="ECO:0000256" key="1">
    <source>
        <dbReference type="ARBA" id="ARBA00023015"/>
    </source>
</evidence>
<sequence>MPRAKFRIKLPEQFVEFSTDHPNEEFRIPAIFPTDGGVRVAFESPAKNHTAVLRAFDNAPITYDVLHTDEQSVLIQYEMPFIPPPVRAVLASGNLVTLRFPLILRDGWIIYDLTTSHERLSQLRAEFEDSGHTYEVVSVTQSPQPTDLLTSRQRHFMVEALQRGYYDSPRNCTLTDLADELDVGKSTASRVLHSAEGTVVKEFFAESVE</sequence>